<dbReference type="EMBL" id="JACHHG010000003">
    <property type="protein sequence ID" value="MBB6097664.1"/>
    <property type="molecule type" value="Genomic_DNA"/>
</dbReference>
<organism evidence="2 3">
    <name type="scientific">Deinobacterium chartae</name>
    <dbReference type="NCBI Taxonomy" id="521158"/>
    <lineage>
        <taxon>Bacteria</taxon>
        <taxon>Thermotogati</taxon>
        <taxon>Deinococcota</taxon>
        <taxon>Deinococci</taxon>
        <taxon>Deinococcales</taxon>
        <taxon>Deinococcaceae</taxon>
        <taxon>Deinobacterium</taxon>
    </lineage>
</organism>
<gene>
    <name evidence="2" type="ORF">HNR42_001081</name>
</gene>
<reference evidence="2 3" key="1">
    <citation type="submission" date="2020-08" db="EMBL/GenBank/DDBJ databases">
        <title>Genomic Encyclopedia of Type Strains, Phase IV (KMG-IV): sequencing the most valuable type-strain genomes for metagenomic binning, comparative biology and taxonomic classification.</title>
        <authorList>
            <person name="Goeker M."/>
        </authorList>
    </citation>
    <scope>NUCLEOTIDE SEQUENCE [LARGE SCALE GENOMIC DNA]</scope>
    <source>
        <strain evidence="2 3">DSM 21458</strain>
    </source>
</reference>
<evidence type="ECO:0000256" key="1">
    <source>
        <dbReference type="SAM" id="Phobius"/>
    </source>
</evidence>
<keyword evidence="1" id="KW-1133">Transmembrane helix</keyword>
<evidence type="ECO:0000313" key="2">
    <source>
        <dbReference type="EMBL" id="MBB6097664.1"/>
    </source>
</evidence>
<feature type="transmembrane region" description="Helical" evidence="1">
    <location>
        <begin position="109"/>
        <end position="132"/>
    </location>
</feature>
<comment type="caution">
    <text evidence="2">The sequence shown here is derived from an EMBL/GenBank/DDBJ whole genome shotgun (WGS) entry which is preliminary data.</text>
</comment>
<keyword evidence="3" id="KW-1185">Reference proteome</keyword>
<protein>
    <submittedName>
        <fullName evidence="2">Putative membrane protein</fullName>
    </submittedName>
</protein>
<dbReference type="Proteomes" id="UP000569951">
    <property type="component" value="Unassembled WGS sequence"/>
</dbReference>
<feature type="transmembrane region" description="Helical" evidence="1">
    <location>
        <begin position="195"/>
        <end position="213"/>
    </location>
</feature>
<accession>A0A841HYD4</accession>
<proteinExistence type="predicted"/>
<dbReference type="RefSeq" id="WP_183985322.1">
    <property type="nucleotide sequence ID" value="NZ_JACHHG010000003.1"/>
</dbReference>
<feature type="transmembrane region" description="Helical" evidence="1">
    <location>
        <begin position="77"/>
        <end position="97"/>
    </location>
</feature>
<sequence length="214" mass="23017">MVLTRTATVGGWLVPAVTATLLTWLLLPDDLPGALQIVAAWSAFALTFLLLTWPVLLICDPARTRELARSVDPGRAIIYPLVLLASGTSLISVWLALLAVGPLEGPLEGWLTALAILATLLSWAVMGTVYALHYARLYYHSGQEGGIGFPGGRDPGYLDFVYVAFTVGMSYKVADTPLESVEVRRTVLGQAVMSYLFRIFALALLIQVLGVLAS</sequence>
<feature type="transmembrane region" description="Helical" evidence="1">
    <location>
        <begin position="7"/>
        <end position="27"/>
    </location>
</feature>
<keyword evidence="1" id="KW-0472">Membrane</keyword>
<dbReference type="AlphaFoldDB" id="A0A841HYD4"/>
<evidence type="ECO:0000313" key="3">
    <source>
        <dbReference type="Proteomes" id="UP000569951"/>
    </source>
</evidence>
<feature type="transmembrane region" description="Helical" evidence="1">
    <location>
        <begin position="33"/>
        <end position="56"/>
    </location>
</feature>
<dbReference type="Pfam" id="PF07077">
    <property type="entry name" value="DUF1345"/>
    <property type="match status" value="1"/>
</dbReference>
<keyword evidence="1" id="KW-0812">Transmembrane</keyword>
<name>A0A841HYD4_9DEIO</name>
<dbReference type="InterPro" id="IPR009781">
    <property type="entry name" value="DUF1345"/>
</dbReference>